<gene>
    <name evidence="2" type="ORF">PSHT_13116</name>
</gene>
<feature type="region of interest" description="Disordered" evidence="1">
    <location>
        <begin position="65"/>
        <end position="114"/>
    </location>
</feature>
<comment type="caution">
    <text evidence="2">The sequence shown here is derived from an EMBL/GenBank/DDBJ whole genome shotgun (WGS) entry which is preliminary data.</text>
</comment>
<dbReference type="EMBL" id="PKSM01000254">
    <property type="protein sequence ID" value="POW00290.1"/>
    <property type="molecule type" value="Genomic_DNA"/>
</dbReference>
<feature type="region of interest" description="Disordered" evidence="1">
    <location>
        <begin position="289"/>
        <end position="316"/>
    </location>
</feature>
<feature type="compositionally biased region" description="Low complexity" evidence="1">
    <location>
        <begin position="73"/>
        <end position="82"/>
    </location>
</feature>
<dbReference type="AlphaFoldDB" id="A0A2S4USR2"/>
<accession>A0A2S4USR2</accession>
<feature type="compositionally biased region" description="Polar residues" evidence="1">
    <location>
        <begin position="294"/>
        <end position="305"/>
    </location>
</feature>
<name>A0A2S4USR2_9BASI</name>
<protein>
    <submittedName>
        <fullName evidence="2">Uncharacterized protein</fullName>
    </submittedName>
</protein>
<evidence type="ECO:0000256" key="1">
    <source>
        <dbReference type="SAM" id="MobiDB-lite"/>
    </source>
</evidence>
<reference evidence="3" key="2">
    <citation type="journal article" date="2018" name="BMC Genomics">
        <title>Genomic insights into host adaptation between the wheat stripe rust pathogen (Puccinia striiformis f. sp. tritici) and the barley stripe rust pathogen (Puccinia striiformis f. sp. hordei).</title>
        <authorList>
            <person name="Xia C."/>
            <person name="Wang M."/>
            <person name="Yin C."/>
            <person name="Cornejo O.E."/>
            <person name="Hulbert S.H."/>
            <person name="Chen X."/>
        </authorList>
    </citation>
    <scope>NUCLEOTIDE SEQUENCE [LARGE SCALE GENOMIC DNA]</scope>
    <source>
        <strain evidence="3">93TX-2</strain>
    </source>
</reference>
<evidence type="ECO:0000313" key="2">
    <source>
        <dbReference type="EMBL" id="POW00290.1"/>
    </source>
</evidence>
<sequence length="347" mass="38371">MGPEDFNPRGSRVFKKDLVQFLKEIDSSIHLPSSISKKGLIQLVEKRLGRASVAPATSRILRQRSNSPVLEITPSTVSTSPSDVGMTSIPAADPQSGKPPSIKPRKSPSIEQVKQTSVITSNLVATSPTPQPSNNTTAGKYLILPPTHFGAASRPIFIDPPRTGSRKVSFIVYPSSLTSDDDYVRAAITRMNVGRQWCYLEPKDPNVEPTISRLQVGREWCYIQQGQAGIISKSEIPTTPESAVAVGSIYYWDPKDNTKHSIFSDCSRPNLLSECTEKIDQWSIIDASDAASEPDNSPSRLSPTTPRKHRRDSQRVNSTWGISYPNRFLDLPSVSFIYRYVECLILL</sequence>
<dbReference type="Proteomes" id="UP000238274">
    <property type="component" value="Unassembled WGS sequence"/>
</dbReference>
<evidence type="ECO:0000313" key="3">
    <source>
        <dbReference type="Proteomes" id="UP000238274"/>
    </source>
</evidence>
<keyword evidence="3" id="KW-1185">Reference proteome</keyword>
<reference evidence="2 3" key="1">
    <citation type="submission" date="2017-12" db="EMBL/GenBank/DDBJ databases">
        <title>Gene loss provides genomic basis for host adaptation in cereal stripe rust fungi.</title>
        <authorList>
            <person name="Xia C."/>
        </authorList>
    </citation>
    <scope>NUCLEOTIDE SEQUENCE [LARGE SCALE GENOMIC DNA]</scope>
    <source>
        <strain evidence="2 3">93TX-2</strain>
    </source>
</reference>
<dbReference type="VEuPathDB" id="FungiDB:PSTT_10184"/>
<dbReference type="OrthoDB" id="10442696at2759"/>
<reference evidence="3" key="3">
    <citation type="journal article" date="2018" name="Mol. Plant Microbe Interact.">
        <title>Genome sequence resources for the wheat stripe rust pathogen (Puccinia striiformis f. sp. tritici) and the barley stripe rust pathogen (Puccinia striiformis f. sp. hordei).</title>
        <authorList>
            <person name="Xia C."/>
            <person name="Wang M."/>
            <person name="Yin C."/>
            <person name="Cornejo O.E."/>
            <person name="Hulbert S.H."/>
            <person name="Chen X."/>
        </authorList>
    </citation>
    <scope>NUCLEOTIDE SEQUENCE [LARGE SCALE GENOMIC DNA]</scope>
    <source>
        <strain evidence="3">93TX-2</strain>
    </source>
</reference>
<proteinExistence type="predicted"/>
<dbReference type="VEuPathDB" id="FungiDB:PSHT_13116"/>
<organism evidence="2 3">
    <name type="scientific">Puccinia striiformis</name>
    <dbReference type="NCBI Taxonomy" id="27350"/>
    <lineage>
        <taxon>Eukaryota</taxon>
        <taxon>Fungi</taxon>
        <taxon>Dikarya</taxon>
        <taxon>Basidiomycota</taxon>
        <taxon>Pucciniomycotina</taxon>
        <taxon>Pucciniomycetes</taxon>
        <taxon>Pucciniales</taxon>
        <taxon>Pucciniaceae</taxon>
        <taxon>Puccinia</taxon>
    </lineage>
</organism>